<dbReference type="InterPro" id="IPR022796">
    <property type="entry name" value="Chloroa_b-bind"/>
</dbReference>
<evidence type="ECO:0000256" key="4">
    <source>
        <dbReference type="ARBA" id="ARBA00022640"/>
    </source>
</evidence>
<keyword evidence="4" id="KW-0934">Plastid</keyword>
<dbReference type="GO" id="GO:0016168">
    <property type="term" value="F:chlorophyll binding"/>
    <property type="evidence" value="ECO:0007669"/>
    <property type="project" value="UniProtKB-KW"/>
</dbReference>
<evidence type="ECO:0000313" key="6">
    <source>
        <dbReference type="EMBL" id="KOO28757.1"/>
    </source>
</evidence>
<dbReference type="EMBL" id="JWZX01002518">
    <property type="protein sequence ID" value="KOO28757.1"/>
    <property type="molecule type" value="Genomic_DNA"/>
</dbReference>
<organism evidence="6 7">
    <name type="scientific">Chrysochromulina tobinii</name>
    <dbReference type="NCBI Taxonomy" id="1460289"/>
    <lineage>
        <taxon>Eukaryota</taxon>
        <taxon>Haptista</taxon>
        <taxon>Haptophyta</taxon>
        <taxon>Prymnesiophyceae</taxon>
        <taxon>Prymnesiales</taxon>
        <taxon>Chrysochromulinaceae</taxon>
        <taxon>Chrysochromulina</taxon>
    </lineage>
</organism>
<evidence type="ECO:0000256" key="5">
    <source>
        <dbReference type="PIRSR" id="PIRSR601344-1"/>
    </source>
</evidence>
<keyword evidence="3" id="KW-0602">Photosynthesis</keyword>
<dbReference type="Gene3D" id="1.10.3460.10">
    <property type="entry name" value="Chlorophyll a/b binding protein domain"/>
    <property type="match status" value="1"/>
</dbReference>
<dbReference type="InterPro" id="IPR001344">
    <property type="entry name" value="Chloro_AB-bd_pln"/>
</dbReference>
<dbReference type="GO" id="GO:0016020">
    <property type="term" value="C:membrane"/>
    <property type="evidence" value="ECO:0007669"/>
    <property type="project" value="InterPro"/>
</dbReference>
<feature type="binding site" evidence="5">
    <location>
        <position position="162"/>
    </location>
    <ligand>
        <name>chlorophyll a</name>
        <dbReference type="ChEBI" id="CHEBI:58416"/>
        <label>1</label>
    </ligand>
</feature>
<feature type="binding site" description="axial binding residue" evidence="5">
    <location>
        <position position="71"/>
    </location>
    <ligand>
        <name>chlorophyll b</name>
        <dbReference type="ChEBI" id="CHEBI:61721"/>
        <label>1</label>
    </ligand>
    <ligandPart>
        <name>Mg</name>
        <dbReference type="ChEBI" id="CHEBI:25107"/>
    </ligandPart>
</feature>
<dbReference type="SUPFAM" id="SSF103511">
    <property type="entry name" value="Chlorophyll a-b binding protein"/>
    <property type="match status" value="1"/>
</dbReference>
<comment type="subcellular location">
    <subcellularLocation>
        <location evidence="1">Plastid</location>
        <location evidence="1">Chloroplast</location>
    </subcellularLocation>
</comment>
<evidence type="ECO:0000256" key="2">
    <source>
        <dbReference type="ARBA" id="ARBA00022528"/>
    </source>
</evidence>
<keyword evidence="5" id="KW-0148">Chlorophyll</keyword>
<name>A0A0M0JR22_9EUKA</name>
<feature type="binding site" evidence="5">
    <location>
        <position position="69"/>
    </location>
    <ligand>
        <name>chlorophyll a</name>
        <dbReference type="ChEBI" id="CHEBI:58416"/>
        <label>1</label>
    </ligand>
</feature>
<evidence type="ECO:0000313" key="7">
    <source>
        <dbReference type="Proteomes" id="UP000037460"/>
    </source>
</evidence>
<feature type="binding site" evidence="5">
    <location>
        <position position="66"/>
    </location>
    <ligand>
        <name>chlorophyll a</name>
        <dbReference type="ChEBI" id="CHEBI:58416"/>
        <label>1</label>
    </ligand>
</feature>
<evidence type="ECO:0000256" key="3">
    <source>
        <dbReference type="ARBA" id="ARBA00022531"/>
    </source>
</evidence>
<dbReference type="Pfam" id="PF00504">
    <property type="entry name" value="Chloroa_b-bind"/>
    <property type="match status" value="1"/>
</dbReference>
<sequence length="200" mass="21374">MALSLAVLSSTGFAAPMGAATGSAAPLISMKMKGMVGDGAPLGFFDPLGFSKDATPEKMKMYREAELKHGRVAMIACFGMITADSTSLFPRVFEKFSSNPLEALTQCPKLGWLQILTFIMFIEVLGIINSRRPDYEPGNFLGTSQWGLEAGNDFGWDSYQTKELNNGRLAMFGAIGMLAGSYITGKGPLEVMTGGGTVVF</sequence>
<comment type="caution">
    <text evidence="6">The sequence shown here is derived from an EMBL/GenBank/DDBJ whole genome shotgun (WGS) entry which is preliminary data.</text>
</comment>
<dbReference type="Proteomes" id="UP000037460">
    <property type="component" value="Unassembled WGS sequence"/>
</dbReference>
<evidence type="ECO:0000256" key="1">
    <source>
        <dbReference type="ARBA" id="ARBA00004229"/>
    </source>
</evidence>
<reference evidence="7" key="1">
    <citation type="journal article" date="2015" name="PLoS Genet.">
        <title>Genome Sequence and Transcriptome Analyses of Chrysochromulina tobin: Metabolic Tools for Enhanced Algal Fitness in the Prominent Order Prymnesiales (Haptophyceae).</title>
        <authorList>
            <person name="Hovde B.T."/>
            <person name="Deodato C.R."/>
            <person name="Hunsperger H.M."/>
            <person name="Ryken S.A."/>
            <person name="Yost W."/>
            <person name="Jha R.K."/>
            <person name="Patterson J."/>
            <person name="Monnat R.J. Jr."/>
            <person name="Barlow S.B."/>
            <person name="Starkenburg S.R."/>
            <person name="Cattolico R.A."/>
        </authorList>
    </citation>
    <scope>NUCLEOTIDE SEQUENCE</scope>
    <source>
        <strain evidence="7">CCMP291</strain>
    </source>
</reference>
<dbReference type="PANTHER" id="PTHR21649">
    <property type="entry name" value="CHLOROPHYLL A/B BINDING PROTEIN"/>
    <property type="match status" value="1"/>
</dbReference>
<gene>
    <name evidence="6" type="ORF">Ctob_002258</name>
</gene>
<dbReference type="GO" id="GO:0009507">
    <property type="term" value="C:chloroplast"/>
    <property type="evidence" value="ECO:0007669"/>
    <property type="project" value="UniProtKB-SubCell"/>
</dbReference>
<dbReference type="AlphaFoldDB" id="A0A0M0JR22"/>
<feature type="binding site" evidence="5">
    <location>
        <position position="51"/>
    </location>
    <ligand>
        <name>chlorophyll a</name>
        <dbReference type="ChEBI" id="CHEBI:58416"/>
        <label>1</label>
    </ligand>
</feature>
<keyword evidence="7" id="KW-1185">Reference proteome</keyword>
<protein>
    <submittedName>
        <fullName evidence="6">Protein fucoxanthin chlorophyll a c protein</fullName>
    </submittedName>
</protein>
<feature type="binding site" evidence="5">
    <location>
        <position position="168"/>
    </location>
    <ligand>
        <name>chlorophyll b</name>
        <dbReference type="ChEBI" id="CHEBI:61721"/>
        <label>4</label>
    </ligand>
</feature>
<feature type="binding site" evidence="5">
    <location>
        <position position="166"/>
    </location>
    <ligand>
        <name>chlorophyll a</name>
        <dbReference type="ChEBI" id="CHEBI:58416"/>
        <label>1</label>
    </ligand>
</feature>
<keyword evidence="2" id="KW-0150">Chloroplast</keyword>
<proteinExistence type="predicted"/>
<keyword evidence="5" id="KW-0157">Chromophore</keyword>
<dbReference type="GO" id="GO:0009765">
    <property type="term" value="P:photosynthesis, light harvesting"/>
    <property type="evidence" value="ECO:0007669"/>
    <property type="project" value="InterPro"/>
</dbReference>
<feature type="binding site" evidence="5">
    <location>
        <position position="163"/>
    </location>
    <ligand>
        <name>chlorophyll a</name>
        <dbReference type="ChEBI" id="CHEBI:58416"/>
        <label>1</label>
    </ligand>
</feature>
<dbReference type="OrthoDB" id="423598at2759"/>
<accession>A0A0M0JR22</accession>